<dbReference type="FunFam" id="3.30.70.270:FF:000001">
    <property type="entry name" value="Diguanylate cyclase domain protein"/>
    <property type="match status" value="1"/>
</dbReference>
<keyword evidence="6" id="KW-1185">Reference proteome</keyword>
<dbReference type="NCBIfam" id="TIGR00254">
    <property type="entry name" value="GGDEF"/>
    <property type="match status" value="1"/>
</dbReference>
<accession>A0A0F7K5H3</accession>
<dbReference type="SUPFAM" id="SSF55073">
    <property type="entry name" value="Nucleotide cyclase"/>
    <property type="match status" value="1"/>
</dbReference>
<dbReference type="EMBL" id="CP011412">
    <property type="protein sequence ID" value="AKH22213.1"/>
    <property type="molecule type" value="Genomic_DNA"/>
</dbReference>
<evidence type="ECO:0000313" key="6">
    <source>
        <dbReference type="Proteomes" id="UP000034410"/>
    </source>
</evidence>
<organism evidence="5 6">
    <name type="scientific">Sedimenticola thiotaurini</name>
    <dbReference type="NCBI Taxonomy" id="1543721"/>
    <lineage>
        <taxon>Bacteria</taxon>
        <taxon>Pseudomonadati</taxon>
        <taxon>Pseudomonadota</taxon>
        <taxon>Gammaproteobacteria</taxon>
        <taxon>Chromatiales</taxon>
        <taxon>Sedimenticolaceae</taxon>
        <taxon>Sedimenticola</taxon>
    </lineage>
</organism>
<dbReference type="Gene3D" id="3.30.70.270">
    <property type="match status" value="1"/>
</dbReference>
<dbReference type="PROSITE" id="PS50887">
    <property type="entry name" value="GGDEF"/>
    <property type="match status" value="1"/>
</dbReference>
<dbReference type="Proteomes" id="UP000034410">
    <property type="component" value="Chromosome"/>
</dbReference>
<dbReference type="PANTHER" id="PTHR45138:SF24">
    <property type="entry name" value="DIGUANYLATE CYCLASE DGCC-RELATED"/>
    <property type="match status" value="1"/>
</dbReference>
<reference evidence="5 6" key="1">
    <citation type="journal article" date="2015" name="Genome Announc.">
        <title>Complete Genome Sequence of Sedimenticola thiotaurini Strain SIP-G1, a Polyphosphate- and Polyhydroxyalkanoate-Accumulating Sulfur-Oxidizing Gammaproteobacterium Isolated from Salt Marsh Sediments.</title>
        <authorList>
            <person name="Flood B.E."/>
            <person name="Jones D.S."/>
            <person name="Bailey J.V."/>
        </authorList>
    </citation>
    <scope>NUCLEOTIDE SEQUENCE [LARGE SCALE GENOMIC DNA]</scope>
    <source>
        <strain evidence="5 6">SIP-G1</strain>
    </source>
</reference>
<proteinExistence type="predicted"/>
<comment type="cofactor">
    <cofactor evidence="1">
        <name>Mg(2+)</name>
        <dbReference type="ChEBI" id="CHEBI:18420"/>
    </cofactor>
</comment>
<name>A0A0F7K5H3_9GAMM</name>
<dbReference type="PANTHER" id="PTHR45138">
    <property type="entry name" value="REGULATORY COMPONENTS OF SENSORY TRANSDUCTION SYSTEM"/>
    <property type="match status" value="1"/>
</dbReference>
<dbReference type="EC" id="2.7.7.65" evidence="2"/>
<dbReference type="InterPro" id="IPR050469">
    <property type="entry name" value="Diguanylate_Cyclase"/>
</dbReference>
<evidence type="ECO:0000256" key="3">
    <source>
        <dbReference type="SAM" id="Coils"/>
    </source>
</evidence>
<dbReference type="SMART" id="SM00267">
    <property type="entry name" value="GGDEF"/>
    <property type="match status" value="1"/>
</dbReference>
<dbReference type="GO" id="GO:0052621">
    <property type="term" value="F:diguanylate cyclase activity"/>
    <property type="evidence" value="ECO:0007669"/>
    <property type="project" value="UniProtKB-EC"/>
</dbReference>
<dbReference type="CDD" id="cd01949">
    <property type="entry name" value="GGDEF"/>
    <property type="match status" value="1"/>
</dbReference>
<dbReference type="AlphaFoldDB" id="A0A0F7K5H3"/>
<feature type="domain" description="GGDEF" evidence="4">
    <location>
        <begin position="390"/>
        <end position="520"/>
    </location>
</feature>
<evidence type="ECO:0000259" key="4">
    <source>
        <dbReference type="PROSITE" id="PS50887"/>
    </source>
</evidence>
<dbReference type="GO" id="GO:1902201">
    <property type="term" value="P:negative regulation of bacterial-type flagellum-dependent cell motility"/>
    <property type="evidence" value="ECO:0007669"/>
    <property type="project" value="TreeGrafter"/>
</dbReference>
<feature type="coiled-coil region" evidence="3">
    <location>
        <begin position="325"/>
        <end position="359"/>
    </location>
</feature>
<dbReference type="InterPro" id="IPR043128">
    <property type="entry name" value="Rev_trsase/Diguanyl_cyclase"/>
</dbReference>
<keyword evidence="3" id="KW-0175">Coiled coil</keyword>
<evidence type="ECO:0000313" key="5">
    <source>
        <dbReference type="EMBL" id="AKH22213.1"/>
    </source>
</evidence>
<dbReference type="InterPro" id="IPR048516">
    <property type="entry name" value="DGCcoil"/>
</dbReference>
<dbReference type="Pfam" id="PF00990">
    <property type="entry name" value="GGDEF"/>
    <property type="match status" value="1"/>
</dbReference>
<dbReference type="Pfam" id="PF20975">
    <property type="entry name" value="DGCcoil"/>
    <property type="match status" value="1"/>
</dbReference>
<dbReference type="GO" id="GO:0005886">
    <property type="term" value="C:plasma membrane"/>
    <property type="evidence" value="ECO:0007669"/>
    <property type="project" value="TreeGrafter"/>
</dbReference>
<gene>
    <name evidence="5" type="ORF">AAY24_10920</name>
</gene>
<protein>
    <recommendedName>
        <fullName evidence="2">diguanylate cyclase</fullName>
        <ecNumber evidence="2">2.7.7.65</ecNumber>
    </recommendedName>
</protein>
<dbReference type="KEGG" id="seds:AAY24_10920"/>
<dbReference type="InterPro" id="IPR029787">
    <property type="entry name" value="Nucleotide_cyclase"/>
</dbReference>
<dbReference type="InterPro" id="IPR000160">
    <property type="entry name" value="GGDEF_dom"/>
</dbReference>
<dbReference type="GO" id="GO:0043709">
    <property type="term" value="P:cell adhesion involved in single-species biofilm formation"/>
    <property type="evidence" value="ECO:0007669"/>
    <property type="project" value="TreeGrafter"/>
</dbReference>
<evidence type="ECO:0000256" key="1">
    <source>
        <dbReference type="ARBA" id="ARBA00001946"/>
    </source>
</evidence>
<evidence type="ECO:0000256" key="2">
    <source>
        <dbReference type="ARBA" id="ARBA00012528"/>
    </source>
</evidence>
<sequence length="520" mass="58207">MTATKDWKLRYLDLIKVQAAEKADAAETEQLLCRIIIRLTLATSGLDPVLDPHLVSLRNAVRKGVQPELKERLTAISEALIRAEDPVDTTTPCDSCLLTRMVARSGADGRRLSKLRKQVEQLLAAGDDASDQQIDRFLELLTGPGARPAAPGLLGRLFGGAGSAGGGSPALSDDAVTPNQQLTKLLNTLDWPSQFSLDIQRMEMELATQQDTGAWMEVLSSLLQLLSRSVGEVETEIRDTRGFLTELTKRLEEIDKHVSSNNDLRQASQADRELLGESMEQRVGDMRSYMNNATTLSQLRNEISQHLEAIESHVGKYLVNEAERHKEAERLEVQLRKRLDEVQKESRELRTKMIEAHRQAATDTVTGLPNRLAYEERLEQEFARWKRFGEPLTLLVWDVDDFKRINDRFGHHAGDKALHIIGRSLQTSLRETDFVARFGGEEFVMLLTGTQSDDAVHVAEAVRREVKQSGIHSLGKRVEITISCGMSQFIQGDTPETVFARADKALYEAKRSGKDRIVVH</sequence>